<reference evidence="2" key="1">
    <citation type="submission" date="2021-02" db="EMBL/GenBank/DDBJ databases">
        <title>Psilocybe cubensis genome.</title>
        <authorList>
            <person name="Mckernan K.J."/>
            <person name="Crawford S."/>
            <person name="Trippe A."/>
            <person name="Kane L.T."/>
            <person name="Mclaughlin S."/>
        </authorList>
    </citation>
    <scope>NUCLEOTIDE SEQUENCE [LARGE SCALE GENOMIC DNA]</scope>
    <source>
        <strain evidence="2">MGC-MH-2018</strain>
    </source>
</reference>
<evidence type="ECO:0000256" key="1">
    <source>
        <dbReference type="SAM" id="Coils"/>
    </source>
</evidence>
<gene>
    <name evidence="2" type="ORF">JR316_002768</name>
</gene>
<sequence length="639" mass="72980">MQTIDQLLTSNDEPSEEQVHEVRRLLMDPKQEAEYLDAEIQKARSLLQELEEKRTKAGGTIRRYEAILSPIRRVPPDVLRVVFLYCLVTHRNPAISIKEAPLLLTHVCSSWRTLALNTPALWARIHISFTNQDLLPEILEKEGQFEGGACAVPQIPRYRITEILRIRCEAVEEWLRRSAGCSLAFSLHYTQNSVYSHIYVINHTSFHPEESSLSRRLFKALSDVSSRWQHVRLTMSNDAYCAFVESWGSSYLANNLVSFRILISQEFGQQGALWEIFPGFSLAAPNMKILSAHTSCVGLRKLLSPWPTALTHISIDSAISTKQAAFVLQRSPQLVHVKMCINPLEHYSEGMLETILTQETYLPELRTFLIKDFLSTSPCTEDFYDKIIAPNLSYISFWAPRPALYVDTHGGDHSRPLTPLRGLLLKSIHLKTLVLSVDRYTCAEISELLRSATTVTHLVYRAPKLMYDSEWGCPSNSAHEAYSYPKWKFTSVFLSDSDKELLLLPNLEKIEIDSDDKVPYVTDQEIIQFVINRLDPSPSSNFSILKDVKMKYSQRTTMDVIKQISEHAREVGVPMNDIKLDLKAYRTRRENAPAPTSTNFGLKEQSKAWDQRCVEEQVSSQYSEHLPMLQSSCLAQRLI</sequence>
<name>A0A8H7Y5Y1_PSICU</name>
<dbReference type="AlphaFoldDB" id="A0A8H7Y5Y1"/>
<accession>A0A8H7Y5Y1</accession>
<protein>
    <recommendedName>
        <fullName evidence="3">F-box domain-containing protein</fullName>
    </recommendedName>
</protein>
<keyword evidence="1" id="KW-0175">Coiled coil</keyword>
<evidence type="ECO:0000313" key="2">
    <source>
        <dbReference type="EMBL" id="KAG5173258.1"/>
    </source>
</evidence>
<dbReference type="EMBL" id="JAFIQS010000002">
    <property type="protein sequence ID" value="KAG5173258.1"/>
    <property type="molecule type" value="Genomic_DNA"/>
</dbReference>
<evidence type="ECO:0008006" key="3">
    <source>
        <dbReference type="Google" id="ProtNLM"/>
    </source>
</evidence>
<organism evidence="2">
    <name type="scientific">Psilocybe cubensis</name>
    <name type="common">Psychedelic mushroom</name>
    <name type="synonym">Stropharia cubensis</name>
    <dbReference type="NCBI Taxonomy" id="181762"/>
    <lineage>
        <taxon>Eukaryota</taxon>
        <taxon>Fungi</taxon>
        <taxon>Dikarya</taxon>
        <taxon>Basidiomycota</taxon>
        <taxon>Agaricomycotina</taxon>
        <taxon>Agaricomycetes</taxon>
        <taxon>Agaricomycetidae</taxon>
        <taxon>Agaricales</taxon>
        <taxon>Agaricineae</taxon>
        <taxon>Strophariaceae</taxon>
        <taxon>Psilocybe</taxon>
    </lineage>
</organism>
<feature type="coiled-coil region" evidence="1">
    <location>
        <begin position="33"/>
        <end position="67"/>
    </location>
</feature>
<comment type="caution">
    <text evidence="2">The sequence shown here is derived from an EMBL/GenBank/DDBJ whole genome shotgun (WGS) entry which is preliminary data.</text>
</comment>
<proteinExistence type="predicted"/>